<dbReference type="PRINTS" id="PR00455">
    <property type="entry name" value="HTHTETR"/>
</dbReference>
<evidence type="ECO:0000259" key="3">
    <source>
        <dbReference type="PROSITE" id="PS50977"/>
    </source>
</evidence>
<dbReference type="GO" id="GO:0003700">
    <property type="term" value="F:DNA-binding transcription factor activity"/>
    <property type="evidence" value="ECO:0007669"/>
    <property type="project" value="TreeGrafter"/>
</dbReference>
<dbReference type="PANTHER" id="PTHR30055:SF207">
    <property type="entry name" value="HTH-TYPE TRANSCRIPTIONAL REPRESSOR FATR"/>
    <property type="match status" value="1"/>
</dbReference>
<proteinExistence type="predicted"/>
<dbReference type="PANTHER" id="PTHR30055">
    <property type="entry name" value="HTH-TYPE TRANSCRIPTIONAL REGULATOR RUTR"/>
    <property type="match status" value="1"/>
</dbReference>
<reference evidence="4" key="1">
    <citation type="submission" date="2020-10" db="EMBL/GenBank/DDBJ databases">
        <authorList>
            <person name="Gilroy R."/>
        </authorList>
    </citation>
    <scope>NUCLEOTIDE SEQUENCE</scope>
    <source>
        <strain evidence="4">2478</strain>
    </source>
</reference>
<dbReference type="AlphaFoldDB" id="A0A9D9NN46"/>
<evidence type="ECO:0000313" key="4">
    <source>
        <dbReference type="EMBL" id="MBO8479163.1"/>
    </source>
</evidence>
<dbReference type="Gene3D" id="1.10.357.10">
    <property type="entry name" value="Tetracycline Repressor, domain 2"/>
    <property type="match status" value="1"/>
</dbReference>
<dbReference type="Pfam" id="PF00440">
    <property type="entry name" value="TetR_N"/>
    <property type="match status" value="1"/>
</dbReference>
<dbReference type="PROSITE" id="PS01081">
    <property type="entry name" value="HTH_TETR_1"/>
    <property type="match status" value="1"/>
</dbReference>
<evidence type="ECO:0000313" key="5">
    <source>
        <dbReference type="Proteomes" id="UP000823771"/>
    </source>
</evidence>
<evidence type="ECO:0000256" key="1">
    <source>
        <dbReference type="ARBA" id="ARBA00023125"/>
    </source>
</evidence>
<dbReference type="PROSITE" id="PS50977">
    <property type="entry name" value="HTH_TETR_2"/>
    <property type="match status" value="1"/>
</dbReference>
<name>A0A9D9NN46_9BACT</name>
<evidence type="ECO:0000256" key="2">
    <source>
        <dbReference type="PROSITE-ProRule" id="PRU00335"/>
    </source>
</evidence>
<dbReference type="InterPro" id="IPR001647">
    <property type="entry name" value="HTH_TetR"/>
</dbReference>
<organism evidence="4 5">
    <name type="scientific">Candidatus Cryptobacteroides excrementipullorum</name>
    <dbReference type="NCBI Taxonomy" id="2840761"/>
    <lineage>
        <taxon>Bacteria</taxon>
        <taxon>Pseudomonadati</taxon>
        <taxon>Bacteroidota</taxon>
        <taxon>Bacteroidia</taxon>
        <taxon>Bacteroidales</taxon>
        <taxon>Candidatus Cryptobacteroides</taxon>
    </lineage>
</organism>
<dbReference type="SUPFAM" id="SSF48498">
    <property type="entry name" value="Tetracyclin repressor-like, C-terminal domain"/>
    <property type="match status" value="1"/>
</dbReference>
<comment type="caution">
    <text evidence="4">The sequence shown here is derived from an EMBL/GenBank/DDBJ whole genome shotgun (WGS) entry which is preliminary data.</text>
</comment>
<sequence length="217" mass="24710">MPMPNNNDLEARILAVAKDLFVKKGFDETSMSDIAVAAGITRPALHYYFRTKERMFQAVFGGILESLAPSIEEILDQDTTAMEKISRLVDTYTEKFIQEPSLPLFIMMEIQRDAGHLVETASHVRIMQYASRVAGYFRSEMDKGNINRVPFYSLFYTFFGLISYPFLTRNLLDAVSGTSGSDFEAVMRSWKRYVVFHLGNLLEVHAGDSRGRRIVPE</sequence>
<dbReference type="Proteomes" id="UP000823771">
    <property type="component" value="Unassembled WGS sequence"/>
</dbReference>
<feature type="DNA-binding region" description="H-T-H motif" evidence="2">
    <location>
        <begin position="30"/>
        <end position="49"/>
    </location>
</feature>
<dbReference type="InterPro" id="IPR023772">
    <property type="entry name" value="DNA-bd_HTH_TetR-type_CS"/>
</dbReference>
<keyword evidence="1 2" id="KW-0238">DNA-binding</keyword>
<dbReference type="SUPFAM" id="SSF46689">
    <property type="entry name" value="Homeodomain-like"/>
    <property type="match status" value="1"/>
</dbReference>
<dbReference type="InterPro" id="IPR036271">
    <property type="entry name" value="Tet_transcr_reg_TetR-rel_C_sf"/>
</dbReference>
<gene>
    <name evidence="4" type="ORF">IAB80_09810</name>
</gene>
<protein>
    <submittedName>
        <fullName evidence="4">TetR/AcrR family transcriptional regulator</fullName>
    </submittedName>
</protein>
<dbReference type="GO" id="GO:0000976">
    <property type="term" value="F:transcription cis-regulatory region binding"/>
    <property type="evidence" value="ECO:0007669"/>
    <property type="project" value="TreeGrafter"/>
</dbReference>
<accession>A0A9D9NN46</accession>
<dbReference type="InterPro" id="IPR009057">
    <property type="entry name" value="Homeodomain-like_sf"/>
</dbReference>
<feature type="domain" description="HTH tetR-type" evidence="3">
    <location>
        <begin position="7"/>
        <end position="67"/>
    </location>
</feature>
<reference evidence="4" key="2">
    <citation type="journal article" date="2021" name="PeerJ">
        <title>Extensive microbial diversity within the chicken gut microbiome revealed by metagenomics and culture.</title>
        <authorList>
            <person name="Gilroy R."/>
            <person name="Ravi A."/>
            <person name="Getino M."/>
            <person name="Pursley I."/>
            <person name="Horton D.L."/>
            <person name="Alikhan N.F."/>
            <person name="Baker D."/>
            <person name="Gharbi K."/>
            <person name="Hall N."/>
            <person name="Watson M."/>
            <person name="Adriaenssens E.M."/>
            <person name="Foster-Nyarko E."/>
            <person name="Jarju S."/>
            <person name="Secka A."/>
            <person name="Antonio M."/>
            <person name="Oren A."/>
            <person name="Chaudhuri R.R."/>
            <person name="La Ragione R."/>
            <person name="Hildebrand F."/>
            <person name="Pallen M.J."/>
        </authorList>
    </citation>
    <scope>NUCLEOTIDE SEQUENCE</scope>
    <source>
        <strain evidence="4">2478</strain>
    </source>
</reference>
<dbReference type="InterPro" id="IPR050109">
    <property type="entry name" value="HTH-type_TetR-like_transc_reg"/>
</dbReference>
<dbReference type="EMBL" id="JADILZ010000093">
    <property type="protein sequence ID" value="MBO8479163.1"/>
    <property type="molecule type" value="Genomic_DNA"/>
</dbReference>